<dbReference type="RefSeq" id="WP_011526242.1">
    <property type="nucleotide sequence ID" value="NC_008011.1"/>
</dbReference>
<dbReference type="EC" id="2.3.1.179" evidence="3 11"/>
<sequence>MSQKRVVVTGLSAITPLGNNLKESWSKLLAGESGIAPITLFDASEYACKIAGEVKQFNPENYGILPKQSKRMDRFVQFAVASASELIKDSGLQITEANAYQVGIILGVGLGGLKTIEVFHEKLQEVGPNRISPFMIPMLISNMAPGQVAIFTGAKGSNFVVTSACASGTHAIGLAYSEIQLGRCIACITGGVESTITKLCISGFSALKALSTKYNDMPTQASRPFDKNRDGFVAGEGTGYLMLEELEHAKARGAKIYAEVIGFGTSDDASHMTAPGEDAEGMSFAMKQALKNAQIAPEKITHINAHGTSTFLNDMYETVAIKKTFGNHAYNIAICSNKSQIGHLLGAAGGIEAVFSVMSLYTGIVPGTINYTTPDPNCDLNYMPNGPQELNPQYVLSNSFGFGGTNASLILKKFEC</sequence>
<dbReference type="SMART" id="SM00825">
    <property type="entry name" value="PKS_KS"/>
    <property type="match status" value="1"/>
</dbReference>
<dbReference type="InterPro" id="IPR017568">
    <property type="entry name" value="3-oxoacyl-ACP_synth-2"/>
</dbReference>
<dbReference type="InterPro" id="IPR014031">
    <property type="entry name" value="Ketoacyl_synth_C"/>
</dbReference>
<dbReference type="PIRSF" id="PIRSF000447">
    <property type="entry name" value="KAS_II"/>
    <property type="match status" value="1"/>
</dbReference>
<dbReference type="SUPFAM" id="SSF53901">
    <property type="entry name" value="Thiolase-like"/>
    <property type="match status" value="2"/>
</dbReference>
<dbReference type="InterPro" id="IPR018201">
    <property type="entry name" value="Ketoacyl_synth_AS"/>
</dbReference>
<accession>Q1MS10</accession>
<dbReference type="HOGENOM" id="CLU_000022_69_2_7"/>
<evidence type="ECO:0000256" key="8">
    <source>
        <dbReference type="ARBA" id="ARBA00023098"/>
    </source>
</evidence>
<keyword evidence="5 11" id="KW-0444">Lipid biosynthesis</keyword>
<dbReference type="InterPro" id="IPR020841">
    <property type="entry name" value="PKS_Beta-ketoAc_synthase_dom"/>
</dbReference>
<evidence type="ECO:0000256" key="3">
    <source>
        <dbReference type="ARBA" id="ARBA00012356"/>
    </source>
</evidence>
<dbReference type="PANTHER" id="PTHR11712:SF336">
    <property type="entry name" value="3-OXOACYL-[ACYL-CARRIER-PROTEIN] SYNTHASE, MITOCHONDRIAL"/>
    <property type="match status" value="1"/>
</dbReference>
<dbReference type="Gene3D" id="3.40.47.10">
    <property type="match status" value="1"/>
</dbReference>
<organism evidence="15 16">
    <name type="scientific">Lawsonia intracellularis (strain PHE/MN1-00)</name>
    <dbReference type="NCBI Taxonomy" id="363253"/>
    <lineage>
        <taxon>Bacteria</taxon>
        <taxon>Pseudomonadati</taxon>
        <taxon>Thermodesulfobacteriota</taxon>
        <taxon>Desulfovibrionia</taxon>
        <taxon>Desulfovibrionales</taxon>
        <taxon>Desulfovibrionaceae</taxon>
        <taxon>Lawsonia</taxon>
    </lineage>
</organism>
<evidence type="ECO:0000256" key="4">
    <source>
        <dbReference type="ARBA" id="ARBA00014657"/>
    </source>
</evidence>
<evidence type="ECO:0000256" key="6">
    <source>
        <dbReference type="ARBA" id="ARBA00022679"/>
    </source>
</evidence>
<proteinExistence type="inferred from homology"/>
<dbReference type="Proteomes" id="UP000002430">
    <property type="component" value="Chromosome"/>
</dbReference>
<comment type="catalytic activity">
    <reaction evidence="11">
        <text>(9Z)-hexadecenoyl-[ACP] + malonyl-[ACP] + H(+) = 3-oxo-(11Z)-octadecenoyl-[ACP] + holo-[ACP] + CO2</text>
        <dbReference type="Rhea" id="RHEA:55040"/>
        <dbReference type="Rhea" id="RHEA-COMP:9623"/>
        <dbReference type="Rhea" id="RHEA-COMP:9685"/>
        <dbReference type="Rhea" id="RHEA-COMP:10800"/>
        <dbReference type="Rhea" id="RHEA-COMP:14074"/>
        <dbReference type="ChEBI" id="CHEBI:15378"/>
        <dbReference type="ChEBI" id="CHEBI:16526"/>
        <dbReference type="ChEBI" id="CHEBI:64479"/>
        <dbReference type="ChEBI" id="CHEBI:78449"/>
        <dbReference type="ChEBI" id="CHEBI:83989"/>
        <dbReference type="ChEBI" id="CHEBI:138538"/>
        <dbReference type="EC" id="2.3.1.179"/>
    </reaction>
</comment>
<evidence type="ECO:0000256" key="5">
    <source>
        <dbReference type="ARBA" id="ARBA00022516"/>
    </source>
</evidence>
<evidence type="ECO:0000256" key="12">
    <source>
        <dbReference type="PIRSR" id="PIRSR000447-1"/>
    </source>
</evidence>
<evidence type="ECO:0000256" key="2">
    <source>
        <dbReference type="ARBA" id="ARBA00008467"/>
    </source>
</evidence>
<evidence type="ECO:0000313" key="15">
    <source>
        <dbReference type="EMBL" id="CAJ54216.1"/>
    </source>
</evidence>
<dbReference type="PROSITE" id="PS52004">
    <property type="entry name" value="KS3_2"/>
    <property type="match status" value="1"/>
</dbReference>
<dbReference type="EMBL" id="AM180252">
    <property type="protein sequence ID" value="CAJ54216.1"/>
    <property type="molecule type" value="Genomic_DNA"/>
</dbReference>
<dbReference type="NCBIfam" id="TIGR03150">
    <property type="entry name" value="fabF"/>
    <property type="match status" value="1"/>
</dbReference>
<dbReference type="GO" id="GO:0006633">
    <property type="term" value="P:fatty acid biosynthetic process"/>
    <property type="evidence" value="ECO:0007669"/>
    <property type="project" value="UniProtKB-UniRule"/>
</dbReference>
<dbReference type="InterPro" id="IPR016039">
    <property type="entry name" value="Thiolase-like"/>
</dbReference>
<reference evidence="15 16" key="1">
    <citation type="submission" date="2005-11" db="EMBL/GenBank/DDBJ databases">
        <title>The complete genome sequence of Lawsonia intracellularis: the causative agent of proliferative enteropathy.</title>
        <authorList>
            <person name="Kaur K."/>
            <person name="Zhang Q."/>
            <person name="Beckler D."/>
            <person name="Munir S."/>
            <person name="Li L."/>
            <person name="Kinsley K."/>
            <person name="Herron L."/>
            <person name="Peterson A."/>
            <person name="May B."/>
            <person name="Singh S."/>
            <person name="Gebhart C."/>
            <person name="Kapur V."/>
        </authorList>
    </citation>
    <scope>NUCLEOTIDE SEQUENCE [LARGE SCALE GENOMIC DNA]</scope>
    <source>
        <strain evidence="15 16">PHE/MN1-00</strain>
    </source>
</reference>
<dbReference type="STRING" id="363253.LI0160"/>
<evidence type="ECO:0000256" key="9">
    <source>
        <dbReference type="ARBA" id="ARBA00023160"/>
    </source>
</evidence>
<dbReference type="GO" id="GO:0005829">
    <property type="term" value="C:cytosol"/>
    <property type="evidence" value="ECO:0007669"/>
    <property type="project" value="TreeGrafter"/>
</dbReference>
<feature type="active site" description="For beta-ketoacyl synthase activity" evidence="12">
    <location>
        <position position="165"/>
    </location>
</feature>
<dbReference type="CDD" id="cd00834">
    <property type="entry name" value="KAS_I_II"/>
    <property type="match status" value="1"/>
</dbReference>
<keyword evidence="8" id="KW-0443">Lipid metabolism</keyword>
<evidence type="ECO:0000256" key="11">
    <source>
        <dbReference type="PIRNR" id="PIRNR000447"/>
    </source>
</evidence>
<dbReference type="PROSITE" id="PS00606">
    <property type="entry name" value="KS3_1"/>
    <property type="match status" value="1"/>
</dbReference>
<keyword evidence="6 11" id="KW-0808">Transferase</keyword>
<keyword evidence="7" id="KW-0276">Fatty acid metabolism</keyword>
<dbReference type="NCBIfam" id="NF005589">
    <property type="entry name" value="PRK07314.1"/>
    <property type="match status" value="1"/>
</dbReference>
<name>Q1MS10_LAWIP</name>
<evidence type="ECO:0000256" key="10">
    <source>
        <dbReference type="ARBA" id="ARBA00023315"/>
    </source>
</evidence>
<dbReference type="InterPro" id="IPR014030">
    <property type="entry name" value="Ketoacyl_synth_N"/>
</dbReference>
<comment type="pathway">
    <text evidence="1 11">Lipid metabolism; fatty acid biosynthesis.</text>
</comment>
<keyword evidence="10 11" id="KW-0012">Acyltransferase</keyword>
<evidence type="ECO:0000256" key="13">
    <source>
        <dbReference type="RuleBase" id="RU003694"/>
    </source>
</evidence>
<evidence type="ECO:0000259" key="14">
    <source>
        <dbReference type="PROSITE" id="PS52004"/>
    </source>
</evidence>
<evidence type="ECO:0000256" key="1">
    <source>
        <dbReference type="ARBA" id="ARBA00005194"/>
    </source>
</evidence>
<feature type="domain" description="Ketosynthase family 3 (KS3)" evidence="14">
    <location>
        <begin position="3"/>
        <end position="413"/>
    </location>
</feature>
<evidence type="ECO:0000256" key="7">
    <source>
        <dbReference type="ARBA" id="ARBA00022832"/>
    </source>
</evidence>
<dbReference type="InterPro" id="IPR000794">
    <property type="entry name" value="Beta-ketoacyl_synthase"/>
</dbReference>
<dbReference type="GO" id="GO:0004315">
    <property type="term" value="F:3-oxoacyl-[acyl-carrier-protein] synthase activity"/>
    <property type="evidence" value="ECO:0007669"/>
    <property type="project" value="UniProtKB-UniRule"/>
</dbReference>
<dbReference type="KEGG" id="lip:LI0160"/>
<keyword evidence="9 11" id="KW-0275">Fatty acid biosynthesis</keyword>
<comment type="catalytic activity">
    <reaction evidence="11">
        <text>a fatty acyl-[ACP] + malonyl-[ACP] + H(+) = a 3-oxoacyl-[ACP] + holo-[ACP] + CO2</text>
        <dbReference type="Rhea" id="RHEA:22836"/>
        <dbReference type="Rhea" id="RHEA-COMP:9623"/>
        <dbReference type="Rhea" id="RHEA-COMP:9685"/>
        <dbReference type="Rhea" id="RHEA-COMP:9916"/>
        <dbReference type="Rhea" id="RHEA-COMP:14125"/>
        <dbReference type="ChEBI" id="CHEBI:15378"/>
        <dbReference type="ChEBI" id="CHEBI:16526"/>
        <dbReference type="ChEBI" id="CHEBI:64479"/>
        <dbReference type="ChEBI" id="CHEBI:78449"/>
        <dbReference type="ChEBI" id="CHEBI:78776"/>
        <dbReference type="ChEBI" id="CHEBI:138651"/>
    </reaction>
</comment>
<comment type="similarity">
    <text evidence="2 11 13">Belongs to the thiolase-like superfamily. Beta-ketoacyl-ACP synthases family.</text>
</comment>
<comment type="function">
    <text evidence="11">Involved in the type II fatty acid elongation cycle. Catalyzes the elongation of a wide range of acyl-ACP by the addition of two carbons from malonyl-ACP to an acyl acceptor. Can efficiently catalyze the conversion of palmitoleoyl-ACP (cis-hexadec-9-enoyl-ACP) to cis-vaccenoyl-ACP (cis-octadec-11-enoyl-ACP), an essential step in the thermal regulation of fatty acid composition.</text>
</comment>
<protein>
    <recommendedName>
        <fullName evidence="4 11">3-oxoacyl-[acyl-carrier-protein] synthase 2</fullName>
        <ecNumber evidence="3 11">2.3.1.179</ecNumber>
    </recommendedName>
</protein>
<dbReference type="OrthoDB" id="9808669at2"/>
<evidence type="ECO:0000313" key="16">
    <source>
        <dbReference type="Proteomes" id="UP000002430"/>
    </source>
</evidence>
<gene>
    <name evidence="15" type="primary">fabF/fabB</name>
    <name evidence="15" type="ordered locus">LI0160</name>
</gene>
<dbReference type="FunFam" id="3.40.47.10:FF:000009">
    <property type="entry name" value="3-oxoacyl-[acyl-carrier-protein] synthase 2"/>
    <property type="match status" value="1"/>
</dbReference>
<keyword evidence="16" id="KW-1185">Reference proteome</keyword>
<dbReference type="Pfam" id="PF02801">
    <property type="entry name" value="Ketoacyl-synt_C"/>
    <property type="match status" value="1"/>
</dbReference>
<dbReference type="AlphaFoldDB" id="Q1MS10"/>
<dbReference type="Pfam" id="PF00109">
    <property type="entry name" value="ketoacyl-synt"/>
    <property type="match status" value="1"/>
</dbReference>
<dbReference type="PANTHER" id="PTHR11712">
    <property type="entry name" value="POLYKETIDE SYNTHASE-RELATED"/>
    <property type="match status" value="1"/>
</dbReference>
<dbReference type="UniPathway" id="UPA00094"/>
<dbReference type="eggNOG" id="COG0304">
    <property type="taxonomic scope" value="Bacteria"/>
</dbReference>